<gene>
    <name evidence="1" type="ORF">SDC9_192779</name>
</gene>
<reference evidence="1" key="1">
    <citation type="submission" date="2019-08" db="EMBL/GenBank/DDBJ databases">
        <authorList>
            <person name="Kucharzyk K."/>
            <person name="Murdoch R.W."/>
            <person name="Higgins S."/>
            <person name="Loffler F."/>
        </authorList>
    </citation>
    <scope>NUCLEOTIDE SEQUENCE</scope>
</reference>
<accession>A0A645I359</accession>
<dbReference type="AlphaFoldDB" id="A0A645I359"/>
<evidence type="ECO:0000313" key="1">
    <source>
        <dbReference type="EMBL" id="MPN45212.1"/>
    </source>
</evidence>
<name>A0A645I359_9ZZZZ</name>
<comment type="caution">
    <text evidence="1">The sequence shown here is derived from an EMBL/GenBank/DDBJ whole genome shotgun (WGS) entry which is preliminary data.</text>
</comment>
<organism evidence="1">
    <name type="scientific">bioreactor metagenome</name>
    <dbReference type="NCBI Taxonomy" id="1076179"/>
    <lineage>
        <taxon>unclassified sequences</taxon>
        <taxon>metagenomes</taxon>
        <taxon>ecological metagenomes</taxon>
    </lineage>
</organism>
<protein>
    <submittedName>
        <fullName evidence="1">Uncharacterized protein</fullName>
    </submittedName>
</protein>
<sequence length="135" mass="14881">MNFGYGDVIPHLDMSGGKNRTRSVIMGHRIMNSKNFFVAQEDLIHPFNQLFVGLSPKQGIQGFPNQLPGTFHDHAGDKQSNVAVNFDMAEVGKQEPGHDGGGDHDVSFGIQGRCLERRGVDFISYSMIETGDPDF</sequence>
<dbReference type="EMBL" id="VSSQ01104933">
    <property type="protein sequence ID" value="MPN45212.1"/>
    <property type="molecule type" value="Genomic_DNA"/>
</dbReference>
<proteinExistence type="predicted"/>